<dbReference type="RefSeq" id="WP_141337210.1">
    <property type="nucleotide sequence ID" value="NZ_JBHMAX010000010.1"/>
</dbReference>
<reference evidence="3 4" key="1">
    <citation type="submission" date="2024-09" db="EMBL/GenBank/DDBJ databases">
        <authorList>
            <person name="Sun Q."/>
            <person name="Mori K."/>
        </authorList>
    </citation>
    <scope>NUCLEOTIDE SEQUENCE [LARGE SCALE GENOMIC DNA]</scope>
    <source>
        <strain evidence="3 4">JCM 12763</strain>
    </source>
</reference>
<name>A0ABV5V0Q5_9MICO</name>
<evidence type="ECO:0000313" key="4">
    <source>
        <dbReference type="Proteomes" id="UP001589613"/>
    </source>
</evidence>
<keyword evidence="2" id="KW-0732">Signal</keyword>
<gene>
    <name evidence="3" type="ORF">ACFFN0_05000</name>
</gene>
<protein>
    <submittedName>
        <fullName evidence="3">Uncharacterized protein</fullName>
    </submittedName>
</protein>
<organism evidence="3 4">
    <name type="scientific">Ornithinimicrobium kibberense</name>
    <dbReference type="NCBI Taxonomy" id="282060"/>
    <lineage>
        <taxon>Bacteria</taxon>
        <taxon>Bacillati</taxon>
        <taxon>Actinomycetota</taxon>
        <taxon>Actinomycetes</taxon>
        <taxon>Micrococcales</taxon>
        <taxon>Ornithinimicrobiaceae</taxon>
        <taxon>Ornithinimicrobium</taxon>
    </lineage>
</organism>
<feature type="compositionally biased region" description="Low complexity" evidence="1">
    <location>
        <begin position="33"/>
        <end position="46"/>
    </location>
</feature>
<accession>A0ABV5V0Q5</accession>
<evidence type="ECO:0000256" key="1">
    <source>
        <dbReference type="SAM" id="MobiDB-lite"/>
    </source>
</evidence>
<comment type="caution">
    <text evidence="3">The sequence shown here is derived from an EMBL/GenBank/DDBJ whole genome shotgun (WGS) entry which is preliminary data.</text>
</comment>
<evidence type="ECO:0000256" key="2">
    <source>
        <dbReference type="SAM" id="SignalP"/>
    </source>
</evidence>
<feature type="signal peptide" evidence="2">
    <location>
        <begin position="1"/>
        <end position="19"/>
    </location>
</feature>
<feature type="chain" id="PRO_5046987782" evidence="2">
    <location>
        <begin position="20"/>
        <end position="181"/>
    </location>
</feature>
<dbReference type="PROSITE" id="PS51257">
    <property type="entry name" value="PROKAR_LIPOPROTEIN"/>
    <property type="match status" value="1"/>
</dbReference>
<dbReference type="Proteomes" id="UP001589613">
    <property type="component" value="Unassembled WGS sequence"/>
</dbReference>
<keyword evidence="4" id="KW-1185">Reference proteome</keyword>
<dbReference type="EMBL" id="JBHMAX010000010">
    <property type="protein sequence ID" value="MFB9731393.1"/>
    <property type="molecule type" value="Genomic_DNA"/>
</dbReference>
<feature type="compositionally biased region" description="Low complexity" evidence="1">
    <location>
        <begin position="56"/>
        <end position="65"/>
    </location>
</feature>
<sequence length="181" mass="18701">MTMRGITLTAALGLSLVLAGCSDDGADEAVTPAATEEGTTESTEGTGDAGAEETDTTGGTADAAAAPMDDEVCVDFFQSGAVQLADRAETDRQMLDDAQVGDPASYGEISLLSQRIEDLVEDASADQAQLLERINAPFVEVRDAVLDDPDQTVSDAEITVPEVDTTDSAAAQEEFLSSCTS</sequence>
<proteinExistence type="predicted"/>
<feature type="region of interest" description="Disordered" evidence="1">
    <location>
        <begin position="28"/>
        <end position="65"/>
    </location>
</feature>
<evidence type="ECO:0000313" key="3">
    <source>
        <dbReference type="EMBL" id="MFB9731393.1"/>
    </source>
</evidence>